<protein>
    <submittedName>
        <fullName evidence="2">S-layer homology domain-containing protein</fullName>
    </submittedName>
</protein>
<proteinExistence type="predicted"/>
<accession>A0ABT4G038</accession>
<dbReference type="Proteomes" id="UP001209276">
    <property type="component" value="Unassembled WGS sequence"/>
</dbReference>
<dbReference type="EMBL" id="JAMDMM010000039">
    <property type="protein sequence ID" value="MCY9609440.1"/>
    <property type="molecule type" value="Genomic_DNA"/>
</dbReference>
<reference evidence="2 3" key="1">
    <citation type="submission" date="2022-05" db="EMBL/GenBank/DDBJ databases">
        <title>Genome Sequencing of Bee-Associated Microbes.</title>
        <authorList>
            <person name="Dunlap C."/>
        </authorList>
    </citation>
    <scope>NUCLEOTIDE SEQUENCE [LARGE SCALE GENOMIC DNA]</scope>
    <source>
        <strain evidence="2 3">NRRL B-14613</strain>
    </source>
</reference>
<evidence type="ECO:0000313" key="3">
    <source>
        <dbReference type="Proteomes" id="UP001209276"/>
    </source>
</evidence>
<comment type="caution">
    <text evidence="2">The sequence shown here is derived from an EMBL/GenBank/DDBJ whole genome shotgun (WGS) entry which is preliminary data.</text>
</comment>
<name>A0ABT4G038_PANTH</name>
<evidence type="ECO:0000259" key="1">
    <source>
        <dbReference type="PROSITE" id="PS51272"/>
    </source>
</evidence>
<dbReference type="InterPro" id="IPR001119">
    <property type="entry name" value="SLH_dom"/>
</dbReference>
<sequence>MEAGIMSGRSHGGFTPNEPLTRAEAAVIANRILKRI</sequence>
<keyword evidence="3" id="KW-1185">Reference proteome</keyword>
<organism evidence="2 3">
    <name type="scientific">Paenibacillus thiaminolyticus</name>
    <name type="common">Bacillus thiaminolyticus</name>
    <dbReference type="NCBI Taxonomy" id="49283"/>
    <lineage>
        <taxon>Bacteria</taxon>
        <taxon>Bacillati</taxon>
        <taxon>Bacillota</taxon>
        <taxon>Bacilli</taxon>
        <taxon>Bacillales</taxon>
        <taxon>Paenibacillaceae</taxon>
        <taxon>Paenibacillus</taxon>
    </lineage>
</organism>
<feature type="domain" description="SLH" evidence="1">
    <location>
        <begin position="1"/>
        <end position="36"/>
    </location>
</feature>
<evidence type="ECO:0000313" key="2">
    <source>
        <dbReference type="EMBL" id="MCY9609440.1"/>
    </source>
</evidence>
<dbReference type="PROSITE" id="PS51272">
    <property type="entry name" value="SLH"/>
    <property type="match status" value="1"/>
</dbReference>
<gene>
    <name evidence="2" type="ORF">M5W83_20025</name>
</gene>
<dbReference type="Pfam" id="PF00395">
    <property type="entry name" value="SLH"/>
    <property type="match status" value="1"/>
</dbReference>